<feature type="region of interest" description="Disordered" evidence="1">
    <location>
        <begin position="165"/>
        <end position="214"/>
    </location>
</feature>
<keyword evidence="2" id="KW-0472">Membrane</keyword>
<feature type="compositionally biased region" description="Basic and acidic residues" evidence="1">
    <location>
        <begin position="7"/>
        <end position="23"/>
    </location>
</feature>
<dbReference type="Gene3D" id="1.10.287.1490">
    <property type="match status" value="1"/>
</dbReference>
<dbReference type="RefSeq" id="WP_115855607.1">
    <property type="nucleotide sequence ID" value="NZ_QRDJ01000012.1"/>
</dbReference>
<evidence type="ECO:0000313" key="4">
    <source>
        <dbReference type="Proteomes" id="UP000256334"/>
    </source>
</evidence>
<dbReference type="AlphaFoldDB" id="A0A3D9DRR0"/>
<feature type="transmembrane region" description="Helical" evidence="2">
    <location>
        <begin position="46"/>
        <end position="67"/>
    </location>
</feature>
<feature type="region of interest" description="Disordered" evidence="1">
    <location>
        <begin position="100"/>
        <end position="119"/>
    </location>
</feature>
<name>A0A3D9DRR0_9GAMM</name>
<feature type="compositionally biased region" description="Low complexity" evidence="1">
    <location>
        <begin position="177"/>
        <end position="193"/>
    </location>
</feature>
<keyword evidence="2" id="KW-0812">Transmembrane</keyword>
<organism evidence="3 4">
    <name type="scientific">Kushneria indalinina DSM 14324</name>
    <dbReference type="NCBI Taxonomy" id="1122140"/>
    <lineage>
        <taxon>Bacteria</taxon>
        <taxon>Pseudomonadati</taxon>
        <taxon>Pseudomonadota</taxon>
        <taxon>Gammaproteobacteria</taxon>
        <taxon>Oceanospirillales</taxon>
        <taxon>Halomonadaceae</taxon>
        <taxon>Kushneria</taxon>
    </lineage>
</organism>
<protein>
    <submittedName>
        <fullName evidence="3">Uncharacterized protein</fullName>
    </submittedName>
</protein>
<sequence>MADEKDQDQSSEYHDPVVSHHDEGAEEASSAKPYTIKKITWSKPRLILVGVVTAVVLLVLFIAIRALSGPDGPTLESRVQDQHQVINQLLKQVNELKSDLDERNSQAQGTSNRLGELTSRIDDLEQNHITPELEKLPAQVGSLSDRLDELSSSVDVRFNAAQEKQQSIESSIEGLRQQQASQKKSAAQVSQPKTQPQKQHEPEPPTPPFSVSGIEMRGGRSYLAIDSGTGRLSGLRLVSEGQNIGQWHLTSIDGRSAKFTVNDQAVTVPVP</sequence>
<reference evidence="3 4" key="1">
    <citation type="submission" date="2018-07" db="EMBL/GenBank/DDBJ databases">
        <title>Genomic Encyclopedia of Type Strains, Phase IV (KMG-IV): sequencing the most valuable type-strain genomes for metagenomic binning, comparative biology and taxonomic classification.</title>
        <authorList>
            <person name="Goeker M."/>
        </authorList>
    </citation>
    <scope>NUCLEOTIDE SEQUENCE [LARGE SCALE GENOMIC DNA]</scope>
    <source>
        <strain evidence="3 4">DSM 14324</strain>
    </source>
</reference>
<dbReference type="OrthoDB" id="6184116at2"/>
<keyword evidence="2" id="KW-1133">Transmembrane helix</keyword>
<feature type="region of interest" description="Disordered" evidence="1">
    <location>
        <begin position="1"/>
        <end position="31"/>
    </location>
</feature>
<proteinExistence type="predicted"/>
<evidence type="ECO:0000256" key="2">
    <source>
        <dbReference type="SAM" id="Phobius"/>
    </source>
</evidence>
<gene>
    <name evidence="3" type="ORF">C8D72_3395</name>
</gene>
<accession>A0A3D9DRR0</accession>
<keyword evidence="4" id="KW-1185">Reference proteome</keyword>
<evidence type="ECO:0000313" key="3">
    <source>
        <dbReference type="EMBL" id="REC93351.1"/>
    </source>
</evidence>
<dbReference type="Proteomes" id="UP000256334">
    <property type="component" value="Unassembled WGS sequence"/>
</dbReference>
<comment type="caution">
    <text evidence="3">The sequence shown here is derived from an EMBL/GenBank/DDBJ whole genome shotgun (WGS) entry which is preliminary data.</text>
</comment>
<evidence type="ECO:0000256" key="1">
    <source>
        <dbReference type="SAM" id="MobiDB-lite"/>
    </source>
</evidence>
<dbReference type="EMBL" id="QRDJ01000012">
    <property type="protein sequence ID" value="REC93351.1"/>
    <property type="molecule type" value="Genomic_DNA"/>
</dbReference>